<name>A0A9X2S6H3_9FIRM</name>
<organism evidence="1 2">
    <name type="scientific">Anaerosalibacter massiliensis</name>
    <dbReference type="NCBI Taxonomy" id="1347392"/>
    <lineage>
        <taxon>Bacteria</taxon>
        <taxon>Bacillati</taxon>
        <taxon>Bacillota</taxon>
        <taxon>Tissierellia</taxon>
        <taxon>Tissierellales</taxon>
        <taxon>Sporanaerobacteraceae</taxon>
        <taxon>Anaerosalibacter</taxon>
    </lineage>
</organism>
<accession>A0A9X2S6H3</accession>
<protein>
    <submittedName>
        <fullName evidence="1">2'-5' RNA ligase family protein</fullName>
    </submittedName>
</protein>
<dbReference type="Proteomes" id="UP001142078">
    <property type="component" value="Unassembled WGS sequence"/>
</dbReference>
<keyword evidence="1" id="KW-0436">Ligase</keyword>
<evidence type="ECO:0000313" key="1">
    <source>
        <dbReference type="EMBL" id="MCR2045600.1"/>
    </source>
</evidence>
<dbReference type="InterPro" id="IPR009097">
    <property type="entry name" value="Cyclic_Pdiesterase"/>
</dbReference>
<dbReference type="GO" id="GO:0016874">
    <property type="term" value="F:ligase activity"/>
    <property type="evidence" value="ECO:0007669"/>
    <property type="project" value="UniProtKB-KW"/>
</dbReference>
<dbReference type="PANTHER" id="PTHR40037:SF1">
    <property type="entry name" value="PHOSPHOESTERASE SAOUHSC_00951-RELATED"/>
    <property type="match status" value="1"/>
</dbReference>
<dbReference type="SUPFAM" id="SSF55144">
    <property type="entry name" value="LigT-like"/>
    <property type="match status" value="1"/>
</dbReference>
<evidence type="ECO:0000313" key="2">
    <source>
        <dbReference type="Proteomes" id="UP001142078"/>
    </source>
</evidence>
<dbReference type="EMBL" id="JANJZL010000023">
    <property type="protein sequence ID" value="MCR2045600.1"/>
    <property type="molecule type" value="Genomic_DNA"/>
</dbReference>
<dbReference type="Gene3D" id="3.90.1140.10">
    <property type="entry name" value="Cyclic phosphodiesterase"/>
    <property type="match status" value="1"/>
</dbReference>
<keyword evidence="2" id="KW-1185">Reference proteome</keyword>
<dbReference type="Pfam" id="PF13563">
    <property type="entry name" value="2_5_RNA_ligase2"/>
    <property type="match status" value="1"/>
</dbReference>
<dbReference type="PANTHER" id="PTHR40037">
    <property type="entry name" value="PHOSPHOESTERASE YJCG-RELATED"/>
    <property type="match status" value="1"/>
</dbReference>
<sequence length="175" mass="20287">MIKRCIMIFPEFENGYVIDNIRNKYDPLASLVKPHITLVFPFDSNIKTEELEKHISQALNKFKPFNITLSGVGTNDSFKDEYLFLNVREGKEDIIKIHQKLYSGILESYYPDFLKKTSYLPHLTIGSFNNVHDFKVALEDTRNINDVFKTRVTQIDVEIIGEKGESTIEFGFKLT</sequence>
<gene>
    <name evidence="1" type="ORF">NSA23_16060</name>
</gene>
<reference evidence="1" key="1">
    <citation type="submission" date="2022-07" db="EMBL/GenBank/DDBJ databases">
        <title>Enhanced cultured diversity of the mouse gut microbiota enables custom-made synthetic communities.</title>
        <authorList>
            <person name="Afrizal A."/>
        </authorList>
    </citation>
    <scope>NUCLEOTIDE SEQUENCE</scope>
    <source>
        <strain evidence="1">DSM 29482</strain>
    </source>
</reference>
<dbReference type="AlphaFoldDB" id="A0A9X2S6H3"/>
<dbReference type="InterPro" id="IPR050580">
    <property type="entry name" value="2H_phosphoesterase_YjcG-like"/>
</dbReference>
<dbReference type="RefSeq" id="WP_257490778.1">
    <property type="nucleotide sequence ID" value="NZ_JANJZL010000023.1"/>
</dbReference>
<comment type="caution">
    <text evidence="1">The sequence shown here is derived from an EMBL/GenBank/DDBJ whole genome shotgun (WGS) entry which is preliminary data.</text>
</comment>
<proteinExistence type="predicted"/>